<evidence type="ECO:0000256" key="2">
    <source>
        <dbReference type="ARBA" id="ARBA00022692"/>
    </source>
</evidence>
<keyword evidence="3 5" id="KW-1133">Transmembrane helix</keyword>
<dbReference type="Gene3D" id="1.20.1250.20">
    <property type="entry name" value="MFS general substrate transporter like domains"/>
    <property type="match status" value="1"/>
</dbReference>
<dbReference type="EMBL" id="MU006567">
    <property type="protein sequence ID" value="KAF2749168.1"/>
    <property type="molecule type" value="Genomic_DNA"/>
</dbReference>
<keyword evidence="4 5" id="KW-0472">Membrane</keyword>
<dbReference type="InterPro" id="IPR020846">
    <property type="entry name" value="MFS_dom"/>
</dbReference>
<feature type="transmembrane region" description="Helical" evidence="5">
    <location>
        <begin position="509"/>
        <end position="528"/>
    </location>
</feature>
<feature type="transmembrane region" description="Helical" evidence="5">
    <location>
        <begin position="433"/>
        <end position="454"/>
    </location>
</feature>
<dbReference type="GO" id="GO:0005886">
    <property type="term" value="C:plasma membrane"/>
    <property type="evidence" value="ECO:0007669"/>
    <property type="project" value="TreeGrafter"/>
</dbReference>
<evidence type="ECO:0000259" key="6">
    <source>
        <dbReference type="PROSITE" id="PS50850"/>
    </source>
</evidence>
<accession>A0A6A6VEX9</accession>
<feature type="transmembrane region" description="Helical" evidence="5">
    <location>
        <begin position="195"/>
        <end position="214"/>
    </location>
</feature>
<evidence type="ECO:0000256" key="5">
    <source>
        <dbReference type="SAM" id="Phobius"/>
    </source>
</evidence>
<keyword evidence="2 5" id="KW-0812">Transmembrane</keyword>
<dbReference type="GO" id="GO:0022857">
    <property type="term" value="F:transmembrane transporter activity"/>
    <property type="evidence" value="ECO:0007669"/>
    <property type="project" value="InterPro"/>
</dbReference>
<evidence type="ECO:0000313" key="8">
    <source>
        <dbReference type="Proteomes" id="UP000799440"/>
    </source>
</evidence>
<dbReference type="PANTHER" id="PTHR23501">
    <property type="entry name" value="MAJOR FACILITATOR SUPERFAMILY"/>
    <property type="match status" value="1"/>
</dbReference>
<feature type="transmembrane region" description="Helical" evidence="5">
    <location>
        <begin position="339"/>
        <end position="358"/>
    </location>
</feature>
<reference evidence="7" key="1">
    <citation type="journal article" date="2020" name="Stud. Mycol.">
        <title>101 Dothideomycetes genomes: a test case for predicting lifestyles and emergence of pathogens.</title>
        <authorList>
            <person name="Haridas S."/>
            <person name="Albert R."/>
            <person name="Binder M."/>
            <person name="Bloem J."/>
            <person name="Labutti K."/>
            <person name="Salamov A."/>
            <person name="Andreopoulos B."/>
            <person name="Baker S."/>
            <person name="Barry K."/>
            <person name="Bills G."/>
            <person name="Bluhm B."/>
            <person name="Cannon C."/>
            <person name="Castanera R."/>
            <person name="Culley D."/>
            <person name="Daum C."/>
            <person name="Ezra D."/>
            <person name="Gonzalez J."/>
            <person name="Henrissat B."/>
            <person name="Kuo A."/>
            <person name="Liang C."/>
            <person name="Lipzen A."/>
            <person name="Lutzoni F."/>
            <person name="Magnuson J."/>
            <person name="Mondo S."/>
            <person name="Nolan M."/>
            <person name="Ohm R."/>
            <person name="Pangilinan J."/>
            <person name="Park H.-J."/>
            <person name="Ramirez L."/>
            <person name="Alfaro M."/>
            <person name="Sun H."/>
            <person name="Tritt A."/>
            <person name="Yoshinaga Y."/>
            <person name="Zwiers L.-H."/>
            <person name="Turgeon B."/>
            <person name="Goodwin S."/>
            <person name="Spatafora J."/>
            <person name="Crous P."/>
            <person name="Grigoriev I."/>
        </authorList>
    </citation>
    <scope>NUCLEOTIDE SEQUENCE</scope>
    <source>
        <strain evidence="7">CBS 119925</strain>
    </source>
</reference>
<name>A0A6A6VEX9_9PLEO</name>
<gene>
    <name evidence="7" type="ORF">M011DRAFT_399483</name>
</gene>
<feature type="transmembrane region" description="Helical" evidence="5">
    <location>
        <begin position="303"/>
        <end position="327"/>
    </location>
</feature>
<feature type="transmembrane region" description="Helical" evidence="5">
    <location>
        <begin position="165"/>
        <end position="183"/>
    </location>
</feature>
<feature type="transmembrane region" description="Helical" evidence="5">
    <location>
        <begin position="394"/>
        <end position="421"/>
    </location>
</feature>
<feature type="transmembrane region" description="Helical" evidence="5">
    <location>
        <begin position="234"/>
        <end position="251"/>
    </location>
</feature>
<dbReference type="PANTHER" id="PTHR23501:SF59">
    <property type="entry name" value="MAJOR FACILITATOR SUPERFAMILY (MFS) PROFILE DOMAIN-CONTAINING PROTEIN-RELATED"/>
    <property type="match status" value="1"/>
</dbReference>
<feature type="transmembrane region" description="Helical" evidence="5">
    <location>
        <begin position="107"/>
        <end position="126"/>
    </location>
</feature>
<feature type="domain" description="Major facilitator superfamily (MFS) profile" evidence="6">
    <location>
        <begin position="41"/>
        <end position="533"/>
    </location>
</feature>
<dbReference type="Proteomes" id="UP000799440">
    <property type="component" value="Unassembled WGS sequence"/>
</dbReference>
<feature type="transmembrane region" description="Helical" evidence="5">
    <location>
        <begin position="66"/>
        <end position="95"/>
    </location>
</feature>
<evidence type="ECO:0000256" key="1">
    <source>
        <dbReference type="ARBA" id="ARBA00004141"/>
    </source>
</evidence>
<dbReference type="PROSITE" id="PS50850">
    <property type="entry name" value="MFS"/>
    <property type="match status" value="1"/>
</dbReference>
<dbReference type="Pfam" id="PF07690">
    <property type="entry name" value="MFS_1"/>
    <property type="match status" value="1"/>
</dbReference>
<sequence length="553" mass="59783">MKSGTSLFGSGSSDSSAHRIGSDLIKEVGKVADVRWRSYGTGASLCLLNLVLAWDTTMPPIALPTIATSIGASALECFWLGLSSLVVATCFLPLFSTLSDVFGRKAMILLALTFFAIGSFIAAVSGKITGLLLARCIQGGGAGGLYLLPSLIVSDLESPKERRNWSAILGAAWAVGAITGPVFGGALTNNGQWRWIFWLPLPLLALPLAFLAFFAKLRPASTGPVLQRLRDIDWIGLILLGGSLISTLYGFTQAGPLQPWQSFRTILPVLLGLLGLLVFLIWSWYMSIPSYISLEGLLDRTKLATYFCVGIQGMIGFAILYLVPLYLTISYSHIDLTHIGGLLCSWSVPLAVLALLSYTTAASSTVHRPMTYFGWFLTILGIALKIILKRESPKIMWICIAIFSGMGMGILYPTLSAFALTPQRRDDAAAIRNFIFFQTLGQTLGVGVVCTVFVNTLHRRISGIETLKEDAWAYARDAYALVNRVRDLPAEQEAVRIHVVDAYVGSIRVVWIVLTALAGVALVTSFLLKRLGIRGVDEEEIGKAGGGLPELQS</sequence>
<evidence type="ECO:0000256" key="4">
    <source>
        <dbReference type="ARBA" id="ARBA00023136"/>
    </source>
</evidence>
<protein>
    <submittedName>
        <fullName evidence="7">MFS general substrate transporter</fullName>
    </submittedName>
</protein>
<comment type="subcellular location">
    <subcellularLocation>
        <location evidence="1">Membrane</location>
        <topology evidence="1">Multi-pass membrane protein</topology>
    </subcellularLocation>
</comment>
<dbReference type="InterPro" id="IPR036259">
    <property type="entry name" value="MFS_trans_sf"/>
</dbReference>
<evidence type="ECO:0000313" key="7">
    <source>
        <dbReference type="EMBL" id="KAF2749168.1"/>
    </source>
</evidence>
<dbReference type="AlphaFoldDB" id="A0A6A6VEX9"/>
<evidence type="ECO:0000256" key="3">
    <source>
        <dbReference type="ARBA" id="ARBA00022989"/>
    </source>
</evidence>
<dbReference type="OrthoDB" id="2351791at2759"/>
<feature type="transmembrane region" description="Helical" evidence="5">
    <location>
        <begin position="132"/>
        <end position="153"/>
    </location>
</feature>
<dbReference type="SUPFAM" id="SSF103473">
    <property type="entry name" value="MFS general substrate transporter"/>
    <property type="match status" value="1"/>
</dbReference>
<feature type="transmembrane region" description="Helical" evidence="5">
    <location>
        <begin position="370"/>
        <end position="388"/>
    </location>
</feature>
<keyword evidence="8" id="KW-1185">Reference proteome</keyword>
<proteinExistence type="predicted"/>
<dbReference type="InterPro" id="IPR011701">
    <property type="entry name" value="MFS"/>
</dbReference>
<organism evidence="7 8">
    <name type="scientific">Sporormia fimetaria CBS 119925</name>
    <dbReference type="NCBI Taxonomy" id="1340428"/>
    <lineage>
        <taxon>Eukaryota</taxon>
        <taxon>Fungi</taxon>
        <taxon>Dikarya</taxon>
        <taxon>Ascomycota</taxon>
        <taxon>Pezizomycotina</taxon>
        <taxon>Dothideomycetes</taxon>
        <taxon>Pleosporomycetidae</taxon>
        <taxon>Pleosporales</taxon>
        <taxon>Sporormiaceae</taxon>
        <taxon>Sporormia</taxon>
    </lineage>
</organism>
<feature type="transmembrane region" description="Helical" evidence="5">
    <location>
        <begin position="263"/>
        <end position="282"/>
    </location>
</feature>